<evidence type="ECO:0000313" key="1">
    <source>
        <dbReference type="EMBL" id="KAK3802183.1"/>
    </source>
</evidence>
<keyword evidence="2" id="KW-1185">Reference proteome</keyword>
<evidence type="ECO:0000313" key="2">
    <source>
        <dbReference type="Proteomes" id="UP001283361"/>
    </source>
</evidence>
<name>A0AAE1EDQ6_9GAST</name>
<proteinExistence type="predicted"/>
<reference evidence="1" key="1">
    <citation type="journal article" date="2023" name="G3 (Bethesda)">
        <title>A reference genome for the long-term kleptoplast-retaining sea slug Elysia crispata morphotype clarki.</title>
        <authorList>
            <person name="Eastman K.E."/>
            <person name="Pendleton A.L."/>
            <person name="Shaikh M.A."/>
            <person name="Suttiyut T."/>
            <person name="Ogas R."/>
            <person name="Tomko P."/>
            <person name="Gavelis G."/>
            <person name="Widhalm J.R."/>
            <person name="Wisecaver J.H."/>
        </authorList>
    </citation>
    <scope>NUCLEOTIDE SEQUENCE</scope>
    <source>
        <strain evidence="1">ECLA1</strain>
    </source>
</reference>
<dbReference type="EMBL" id="JAWDGP010000260">
    <property type="protein sequence ID" value="KAK3802183.1"/>
    <property type="molecule type" value="Genomic_DNA"/>
</dbReference>
<dbReference type="Proteomes" id="UP001283361">
    <property type="component" value="Unassembled WGS sequence"/>
</dbReference>
<dbReference type="PANTHER" id="PTHR10773">
    <property type="entry name" value="DNA-DIRECTED RNA POLYMERASES I, II, AND III SUBUNIT RPABC2"/>
    <property type="match status" value="1"/>
</dbReference>
<dbReference type="AlphaFoldDB" id="A0AAE1EDQ6"/>
<organism evidence="1 2">
    <name type="scientific">Elysia crispata</name>
    <name type="common">lettuce slug</name>
    <dbReference type="NCBI Taxonomy" id="231223"/>
    <lineage>
        <taxon>Eukaryota</taxon>
        <taxon>Metazoa</taxon>
        <taxon>Spiralia</taxon>
        <taxon>Lophotrochozoa</taxon>
        <taxon>Mollusca</taxon>
        <taxon>Gastropoda</taxon>
        <taxon>Heterobranchia</taxon>
        <taxon>Euthyneura</taxon>
        <taxon>Panpulmonata</taxon>
        <taxon>Sacoglossa</taxon>
        <taxon>Placobranchoidea</taxon>
        <taxon>Plakobranchidae</taxon>
        <taxon>Elysia</taxon>
    </lineage>
</organism>
<dbReference type="PANTHER" id="PTHR10773:SF19">
    <property type="match status" value="1"/>
</dbReference>
<comment type="caution">
    <text evidence="1">The sequence shown here is derived from an EMBL/GenBank/DDBJ whole genome shotgun (WGS) entry which is preliminary data.</text>
</comment>
<accession>A0AAE1EDQ6</accession>
<sequence>MEGEKGIVQLKERLKNAKGKTVAARSLGVGCNADTCKRRCKDKITGEQRNDILKSFCDLGQPQMRWNFIARFFKEAEPKYRRTVKPKGTSRYYTLIINGEEKIVCKKFYLRTLSIAETVVNRELREKTKLGFFEANENRRHSNPPGDLNEDREEIKNQIESFAVVDSHYCRKSSTRKYLSSTLSIDQIHRIYVIKRKEAD</sequence>
<protein>
    <submittedName>
        <fullName evidence="1">Uncharacterized protein</fullName>
    </submittedName>
</protein>
<gene>
    <name evidence="1" type="ORF">RRG08_004473</name>
</gene>